<feature type="compositionally biased region" description="Low complexity" evidence="1">
    <location>
        <begin position="346"/>
        <end position="365"/>
    </location>
</feature>
<evidence type="ECO:0000313" key="4">
    <source>
        <dbReference type="Proteomes" id="UP000248887"/>
    </source>
</evidence>
<keyword evidence="2" id="KW-0472">Membrane</keyword>
<sequence length="371" mass="39768">MDASDPFHKLSSPRIFLVRMFVFLLLGIALASVLHEQIWRAFLNNPGLNGVIFGVLLIGTIFAFRQVVRLLPEVEWVNSFRVADPGLEVRRTPRLLAPMASLLGDRVGRMSISQATMRGILESIGTRLDEARDLLRYLTGLLIFLGLLGTFWGLLDTVSSIAGVIGALDVGPESASVLETMKTGLAAPLGGMGIAFSSSLFGLAGSLVLGFLDLQAGQAQNRFYTDLEDWLSTTVEDLSHEAQQRPRPVPVPPTHPAAAAPAAVVGSVGLLPPPDLAQLTEAVSRLDRTMTEAGSQRVTTAMAHLAESLQGLVQHMRGEQQMVRDWVEAQAEQQKDIKKLLERIAAQGAAQGAAPAATQGAASTPADRERA</sequence>
<keyword evidence="3" id="KW-0969">Cilium</keyword>
<dbReference type="EMBL" id="QFQD01000015">
    <property type="protein sequence ID" value="PZQ83937.1"/>
    <property type="molecule type" value="Genomic_DNA"/>
</dbReference>
<keyword evidence="2" id="KW-1133">Transmembrane helix</keyword>
<name>A0A2W5SM86_ANCNO</name>
<feature type="transmembrane region" description="Helical" evidence="2">
    <location>
        <begin position="189"/>
        <end position="212"/>
    </location>
</feature>
<comment type="caution">
    <text evidence="3">The sequence shown here is derived from an EMBL/GenBank/DDBJ whole genome shotgun (WGS) entry which is preliminary data.</text>
</comment>
<keyword evidence="3" id="KW-0282">Flagellum</keyword>
<gene>
    <name evidence="3" type="ORF">DI549_06530</name>
</gene>
<accession>A0A2W5SM86</accession>
<feature type="transmembrane region" description="Helical" evidence="2">
    <location>
        <begin position="47"/>
        <end position="64"/>
    </location>
</feature>
<evidence type="ECO:0000313" key="3">
    <source>
        <dbReference type="EMBL" id="PZQ83937.1"/>
    </source>
</evidence>
<dbReference type="AlphaFoldDB" id="A0A2W5SM86"/>
<evidence type="ECO:0000256" key="2">
    <source>
        <dbReference type="SAM" id="Phobius"/>
    </source>
</evidence>
<feature type="transmembrane region" description="Helical" evidence="2">
    <location>
        <begin position="16"/>
        <end position="35"/>
    </location>
</feature>
<evidence type="ECO:0000256" key="1">
    <source>
        <dbReference type="SAM" id="MobiDB-lite"/>
    </source>
</evidence>
<feature type="transmembrane region" description="Helical" evidence="2">
    <location>
        <begin position="134"/>
        <end position="155"/>
    </location>
</feature>
<proteinExistence type="predicted"/>
<dbReference type="Proteomes" id="UP000248887">
    <property type="component" value="Unassembled WGS sequence"/>
</dbReference>
<protein>
    <submittedName>
        <fullName evidence="3">Flagellar motor protein MotA</fullName>
    </submittedName>
</protein>
<keyword evidence="2" id="KW-0812">Transmembrane</keyword>
<keyword evidence="3" id="KW-0966">Cell projection</keyword>
<reference evidence="3 4" key="1">
    <citation type="submission" date="2017-08" db="EMBL/GenBank/DDBJ databases">
        <title>Infants hospitalized years apart are colonized by the same room-sourced microbial strains.</title>
        <authorList>
            <person name="Brooks B."/>
            <person name="Olm M.R."/>
            <person name="Firek B.A."/>
            <person name="Baker R."/>
            <person name="Thomas B.C."/>
            <person name="Morowitz M.J."/>
            <person name="Banfield J.F."/>
        </authorList>
    </citation>
    <scope>NUCLEOTIDE SEQUENCE [LARGE SCALE GENOMIC DNA]</scope>
    <source>
        <strain evidence="3">S2_005_001_R2_27</strain>
    </source>
</reference>
<organism evidence="3 4">
    <name type="scientific">Ancylobacter novellus</name>
    <name type="common">Thiobacillus novellus</name>
    <dbReference type="NCBI Taxonomy" id="921"/>
    <lineage>
        <taxon>Bacteria</taxon>
        <taxon>Pseudomonadati</taxon>
        <taxon>Pseudomonadota</taxon>
        <taxon>Alphaproteobacteria</taxon>
        <taxon>Hyphomicrobiales</taxon>
        <taxon>Xanthobacteraceae</taxon>
        <taxon>Ancylobacter</taxon>
    </lineage>
</organism>
<feature type="region of interest" description="Disordered" evidence="1">
    <location>
        <begin position="346"/>
        <end position="371"/>
    </location>
</feature>